<protein>
    <submittedName>
        <fullName evidence="2">Uncharacterized protein</fullName>
    </submittedName>
</protein>
<organism evidence="2 3">
    <name type="scientific">Steinernema carpocapsae</name>
    <name type="common">Entomopathogenic nematode</name>
    <dbReference type="NCBI Taxonomy" id="34508"/>
    <lineage>
        <taxon>Eukaryota</taxon>
        <taxon>Metazoa</taxon>
        <taxon>Ecdysozoa</taxon>
        <taxon>Nematoda</taxon>
        <taxon>Chromadorea</taxon>
        <taxon>Rhabditida</taxon>
        <taxon>Tylenchina</taxon>
        <taxon>Panagrolaimomorpha</taxon>
        <taxon>Strongyloidoidea</taxon>
        <taxon>Steinernematidae</taxon>
        <taxon>Steinernema</taxon>
    </lineage>
</organism>
<feature type="region of interest" description="Disordered" evidence="1">
    <location>
        <begin position="102"/>
        <end position="122"/>
    </location>
</feature>
<evidence type="ECO:0000256" key="1">
    <source>
        <dbReference type="SAM" id="MobiDB-lite"/>
    </source>
</evidence>
<reference evidence="2 3" key="1">
    <citation type="journal article" date="2015" name="Genome Biol.">
        <title>Comparative genomics of Steinernema reveals deeply conserved gene regulatory networks.</title>
        <authorList>
            <person name="Dillman A.R."/>
            <person name="Macchietto M."/>
            <person name="Porter C.F."/>
            <person name="Rogers A."/>
            <person name="Williams B."/>
            <person name="Antoshechkin I."/>
            <person name="Lee M.M."/>
            <person name="Goodwin Z."/>
            <person name="Lu X."/>
            <person name="Lewis E.E."/>
            <person name="Goodrich-Blair H."/>
            <person name="Stock S.P."/>
            <person name="Adams B.J."/>
            <person name="Sternberg P.W."/>
            <person name="Mortazavi A."/>
        </authorList>
    </citation>
    <scope>NUCLEOTIDE SEQUENCE [LARGE SCALE GENOMIC DNA]</scope>
    <source>
        <strain evidence="2 3">ALL</strain>
    </source>
</reference>
<dbReference type="AlphaFoldDB" id="A0A4U5NYJ6"/>
<reference evidence="2 3" key="2">
    <citation type="journal article" date="2019" name="G3 (Bethesda)">
        <title>Hybrid Assembly of the Genome of the Entomopathogenic Nematode Steinernema carpocapsae Identifies the X-Chromosome.</title>
        <authorList>
            <person name="Serra L."/>
            <person name="Macchietto M."/>
            <person name="Macias-Munoz A."/>
            <person name="McGill C.J."/>
            <person name="Rodriguez I.M."/>
            <person name="Rodriguez B."/>
            <person name="Murad R."/>
            <person name="Mortazavi A."/>
        </authorList>
    </citation>
    <scope>NUCLEOTIDE SEQUENCE [LARGE SCALE GENOMIC DNA]</scope>
    <source>
        <strain evidence="2 3">ALL</strain>
    </source>
</reference>
<feature type="compositionally biased region" description="Basic and acidic residues" evidence="1">
    <location>
        <begin position="104"/>
        <end position="114"/>
    </location>
</feature>
<keyword evidence="3" id="KW-1185">Reference proteome</keyword>
<accession>A0A4U5NYJ6</accession>
<dbReference type="Proteomes" id="UP000298663">
    <property type="component" value="Unassembled WGS sequence"/>
</dbReference>
<proteinExistence type="predicted"/>
<dbReference type="EMBL" id="AZBU02000003">
    <property type="protein sequence ID" value="TKR88411.1"/>
    <property type="molecule type" value="Genomic_DNA"/>
</dbReference>
<evidence type="ECO:0000313" key="3">
    <source>
        <dbReference type="Proteomes" id="UP000298663"/>
    </source>
</evidence>
<comment type="caution">
    <text evidence="2">The sequence shown here is derived from an EMBL/GenBank/DDBJ whole genome shotgun (WGS) entry which is preliminary data.</text>
</comment>
<gene>
    <name evidence="2" type="ORF">L596_012664</name>
</gene>
<name>A0A4U5NYJ6_STECR</name>
<evidence type="ECO:0000313" key="2">
    <source>
        <dbReference type="EMBL" id="TKR88411.1"/>
    </source>
</evidence>
<sequence>MTGSDRQRGLDGRKTQTNVAVICFVLIRDSKCLERRLKPIQRAQKARLCLPELLHGKQLHPSSFSSKFWAKVCHELPENKRLIVDTRKRTFRWSRRRMQMPENGRLEASKREANELTVNGKT</sequence>